<dbReference type="RefSeq" id="WP_188799142.1">
    <property type="nucleotide sequence ID" value="NZ_BMIZ01000001.1"/>
</dbReference>
<gene>
    <name evidence="1" type="ORF">ISN74_09760</name>
</gene>
<sequence length="293" mass="34253">MSEILTWLEMTKTDVLPAAIVSLLISVTVTLISKHLETRDTAEIAYRYEQRKKQHEVIGRHYGRLISAANTLGYRMWNLYANCDRGWLSRERDSDDDGYYFKSTAYRLMNFFAIVRSAEKEAILLDGRIASKKDYLFLNYIDVFHWVMTDTALFEGLTYAHESQCDHFFADEFRRYSELCISTDDQLTFDGFTSGPYTDPKFFPVLRFIEGLTRNEARLRWDRLIALHLLIQAFLNDFGYERQRASKGKFDEIAAQVRNKKVLENLGQWLPKHELGRRDGTRLVARAIVRTGK</sequence>
<dbReference type="Proteomes" id="UP000663181">
    <property type="component" value="Chromosome"/>
</dbReference>
<keyword evidence="2" id="KW-1185">Reference proteome</keyword>
<evidence type="ECO:0000313" key="2">
    <source>
        <dbReference type="Proteomes" id="UP000663181"/>
    </source>
</evidence>
<organism evidence="1 2">
    <name type="scientific">Dyella caseinilytica</name>
    <dbReference type="NCBI Taxonomy" id="1849581"/>
    <lineage>
        <taxon>Bacteria</taxon>
        <taxon>Pseudomonadati</taxon>
        <taxon>Pseudomonadota</taxon>
        <taxon>Gammaproteobacteria</taxon>
        <taxon>Lysobacterales</taxon>
        <taxon>Rhodanobacteraceae</taxon>
        <taxon>Dyella</taxon>
    </lineage>
</organism>
<name>A0ABX7H043_9GAMM</name>
<proteinExistence type="predicted"/>
<accession>A0ABX7H043</accession>
<evidence type="ECO:0000313" key="1">
    <source>
        <dbReference type="EMBL" id="QRN55576.1"/>
    </source>
</evidence>
<protein>
    <submittedName>
        <fullName evidence="1">Uncharacterized protein</fullName>
    </submittedName>
</protein>
<dbReference type="EMBL" id="CP064030">
    <property type="protein sequence ID" value="QRN55576.1"/>
    <property type="molecule type" value="Genomic_DNA"/>
</dbReference>
<reference evidence="1 2" key="1">
    <citation type="submission" date="2020-10" db="EMBL/GenBank/DDBJ databases">
        <title>Phylogeny of dyella-like bacteria.</title>
        <authorList>
            <person name="Fu J."/>
        </authorList>
    </citation>
    <scope>NUCLEOTIDE SEQUENCE [LARGE SCALE GENOMIC DNA]</scope>
    <source>
        <strain evidence="1 2">DHOB09</strain>
    </source>
</reference>